<feature type="transmembrane region" description="Helical" evidence="2">
    <location>
        <begin position="199"/>
        <end position="224"/>
    </location>
</feature>
<reference evidence="3 4" key="1">
    <citation type="submission" date="2017-06" db="EMBL/GenBank/DDBJ databases">
        <title>Herbaspirillum phytohormonus sp. nov., isolated from the root nodule of Robinia pseudoacacia in lead-zinc mine.</title>
        <authorList>
            <person name="Fan M."/>
            <person name="Lin Y."/>
        </authorList>
    </citation>
    <scope>NUCLEOTIDE SEQUENCE [LARGE SCALE GENOMIC DNA]</scope>
    <source>
        <strain evidence="3 4">HZ10</strain>
    </source>
</reference>
<comment type="caution">
    <text evidence="3">The sequence shown here is derived from an EMBL/GenBank/DDBJ whole genome shotgun (WGS) entry which is preliminary data.</text>
</comment>
<dbReference type="RefSeq" id="WP_088750322.1">
    <property type="nucleotide sequence ID" value="NZ_NJGU01000003.1"/>
</dbReference>
<feature type="transmembrane region" description="Helical" evidence="2">
    <location>
        <begin position="398"/>
        <end position="421"/>
    </location>
</feature>
<dbReference type="Proteomes" id="UP000197596">
    <property type="component" value="Unassembled WGS sequence"/>
</dbReference>
<dbReference type="AlphaFoldDB" id="A0A246WT29"/>
<feature type="transmembrane region" description="Helical" evidence="2">
    <location>
        <begin position="462"/>
        <end position="480"/>
    </location>
</feature>
<feature type="transmembrane region" description="Helical" evidence="2">
    <location>
        <begin position="500"/>
        <end position="520"/>
    </location>
</feature>
<name>A0A246WT29_9BURK</name>
<dbReference type="PANTHER" id="PTHR34219:SF4">
    <property type="entry name" value="PEPSY DOMAIN-CONTAINING PROTEIN"/>
    <property type="match status" value="1"/>
</dbReference>
<protein>
    <recommendedName>
        <fullName evidence="5">Peptidase</fullName>
    </recommendedName>
</protein>
<evidence type="ECO:0000256" key="2">
    <source>
        <dbReference type="SAM" id="Phobius"/>
    </source>
</evidence>
<keyword evidence="2" id="KW-0472">Membrane</keyword>
<feature type="transmembrane region" description="Helical" evidence="2">
    <location>
        <begin position="433"/>
        <end position="450"/>
    </location>
</feature>
<accession>A0A246WT29</accession>
<evidence type="ECO:0000256" key="1">
    <source>
        <dbReference type="SAM" id="MobiDB-lite"/>
    </source>
</evidence>
<dbReference type="EMBL" id="NJGU01000003">
    <property type="protein sequence ID" value="OWY30111.1"/>
    <property type="molecule type" value="Genomic_DNA"/>
</dbReference>
<keyword evidence="2" id="KW-1133">Transmembrane helix</keyword>
<evidence type="ECO:0000313" key="3">
    <source>
        <dbReference type="EMBL" id="OWY30111.1"/>
    </source>
</evidence>
<keyword evidence="2" id="KW-0812">Transmembrane</keyword>
<dbReference type="Pfam" id="PF03929">
    <property type="entry name" value="PepSY_TM"/>
    <property type="match status" value="1"/>
</dbReference>
<sequence length="546" mass="59363">MREGFRQSMAWLHTWSGLLVCWVLLLVFSAGTASYFKDEITFWMTPELHAAARPDVAPAVALQHAVERLQQQAPQAERWFITMPSERGSAMRVGWVSPPPKDGPKGNTRSRFKSESIDPATGEKLAAVRETRGGEFLYRLHFDLHYMPAIWARWIVSICAMFMLVAIVSGVITHKRIFKDFFTFRPGKGQRSWLDAHNAAAVLALPYHLMITYTGLITLMFMLMPWGVQANYQDKGGESAFFEEVFPVGAGRVKPAGVAAPLAPLGPIAEQAQQHWNGAPLATIVVNNPGDANATIVITRQKTRTLSYLQPGMVFNGTTGAMTSAVGDEPSGTAVTRGALYGLHMGHFADPWLRVLFFLCGLSGCVMVASGALLWAVKTRQKQAKALAAGARPSFGLRLVDALNIGAIAGLPIAFAAYFWANRLLPLEAPQRSQMEITCFFAAWGIAAALAQVRPSMGMWRFQLSVGAAMLIGIPVLNVFTTHSHLGVTLFMARGPWSVAGFDITVLLQGVALALVVRVLHRRAKKQAKSAPAGARADAGKLKEAA</sequence>
<feature type="transmembrane region" description="Helical" evidence="2">
    <location>
        <begin position="355"/>
        <end position="377"/>
    </location>
</feature>
<feature type="region of interest" description="Disordered" evidence="1">
    <location>
        <begin position="92"/>
        <end position="114"/>
    </location>
</feature>
<gene>
    <name evidence="3" type="ORF">CEJ42_05730</name>
</gene>
<evidence type="ECO:0000313" key="4">
    <source>
        <dbReference type="Proteomes" id="UP000197596"/>
    </source>
</evidence>
<proteinExistence type="predicted"/>
<organism evidence="3 4">
    <name type="scientific">Herbaspirillum robiniae</name>
    <dbReference type="NCBI Taxonomy" id="2014887"/>
    <lineage>
        <taxon>Bacteria</taxon>
        <taxon>Pseudomonadati</taxon>
        <taxon>Pseudomonadota</taxon>
        <taxon>Betaproteobacteria</taxon>
        <taxon>Burkholderiales</taxon>
        <taxon>Oxalobacteraceae</taxon>
        <taxon>Herbaspirillum</taxon>
    </lineage>
</organism>
<dbReference type="InterPro" id="IPR005625">
    <property type="entry name" value="PepSY-ass_TM"/>
</dbReference>
<dbReference type="PANTHER" id="PTHR34219">
    <property type="entry name" value="IRON-REGULATED INNER MEMBRANE PROTEIN-RELATED"/>
    <property type="match status" value="1"/>
</dbReference>
<evidence type="ECO:0008006" key="5">
    <source>
        <dbReference type="Google" id="ProtNLM"/>
    </source>
</evidence>
<feature type="transmembrane region" description="Helical" evidence="2">
    <location>
        <begin position="154"/>
        <end position="178"/>
    </location>
</feature>